<dbReference type="VEuPathDB" id="VectorBase:AGAMI1_004925"/>
<feature type="compositionally biased region" description="Low complexity" evidence="3">
    <location>
        <begin position="564"/>
        <end position="578"/>
    </location>
</feature>
<protein>
    <recommendedName>
        <fullName evidence="8">Pacs-1 cytosolic sorting protein</fullName>
    </recommendedName>
</protein>
<feature type="compositionally biased region" description="Basic and acidic residues" evidence="3">
    <location>
        <begin position="527"/>
        <end position="538"/>
    </location>
</feature>
<evidence type="ECO:0000259" key="5">
    <source>
        <dbReference type="Pfam" id="PF25332"/>
    </source>
</evidence>
<feature type="domain" description="Phosphofurin acidic cluster sorting protein 1/2 N-terminal C2" evidence="5">
    <location>
        <begin position="17"/>
        <end position="81"/>
    </location>
</feature>
<organism evidence="6 7">
    <name type="scientific">Anopheles gambiae</name>
    <name type="common">African malaria mosquito</name>
    <dbReference type="NCBI Taxonomy" id="7165"/>
    <lineage>
        <taxon>Eukaryota</taxon>
        <taxon>Metazoa</taxon>
        <taxon>Ecdysozoa</taxon>
        <taxon>Arthropoda</taxon>
        <taxon>Hexapoda</taxon>
        <taxon>Insecta</taxon>
        <taxon>Pterygota</taxon>
        <taxon>Neoptera</taxon>
        <taxon>Endopterygota</taxon>
        <taxon>Diptera</taxon>
        <taxon>Nematocera</taxon>
        <taxon>Culicoidea</taxon>
        <taxon>Culicidae</taxon>
        <taxon>Anophelinae</taxon>
        <taxon>Anopheles</taxon>
    </lineage>
</organism>
<reference evidence="6 7" key="2">
    <citation type="journal article" date="2004" name="Trends Parasitol.">
        <title>The Anopheles gambiae genome: an update.</title>
        <authorList>
            <person name="Mongin E."/>
            <person name="Louis C."/>
            <person name="Holt R.A."/>
            <person name="Birney E."/>
            <person name="Collins F.H."/>
        </authorList>
    </citation>
    <scope>NUCLEOTIDE SEQUENCE [LARGE SCALE GENOMIC DNA]</scope>
    <source>
        <strain evidence="6 7">PEST</strain>
    </source>
</reference>
<feature type="compositionally biased region" description="Polar residues" evidence="3">
    <location>
        <begin position="416"/>
        <end position="427"/>
    </location>
</feature>
<feature type="region of interest" description="Disordered" evidence="3">
    <location>
        <begin position="475"/>
        <end position="590"/>
    </location>
</feature>
<dbReference type="VEuPathDB" id="VectorBase:AGAP003312"/>
<keyword evidence="2" id="KW-0597">Phosphoprotein</keyword>
<feature type="compositionally biased region" description="Low complexity" evidence="3">
    <location>
        <begin position="475"/>
        <end position="490"/>
    </location>
</feature>
<dbReference type="InterPro" id="IPR057541">
    <property type="entry name" value="PACS1/2_N"/>
</dbReference>
<evidence type="ECO:0000259" key="4">
    <source>
        <dbReference type="Pfam" id="PF10254"/>
    </source>
</evidence>
<dbReference type="InParanoid" id="A0A1S4GI90"/>
<reference evidence="6" key="3">
    <citation type="submission" date="2020-05" db="UniProtKB">
        <authorList>
            <consortium name="EnsemblMetazoa"/>
        </authorList>
    </citation>
    <scope>IDENTIFICATION</scope>
    <source>
        <strain evidence="6">PEST</strain>
    </source>
</reference>
<feature type="domain" description="Phosphofurin acidic cluster sorting protein 1/2 N-terminal C2" evidence="5">
    <location>
        <begin position="141"/>
        <end position="205"/>
    </location>
</feature>
<dbReference type="PANTHER" id="PTHR13280">
    <property type="entry name" value="PHOSPHOFURIN ACIDIC CLUSTER SORTING PROTEIN"/>
    <property type="match status" value="1"/>
</dbReference>
<evidence type="ECO:0000256" key="3">
    <source>
        <dbReference type="SAM" id="MobiDB-lite"/>
    </source>
</evidence>
<proteinExistence type="inferred from homology"/>
<evidence type="ECO:0000313" key="7">
    <source>
        <dbReference type="Proteomes" id="UP000007062"/>
    </source>
</evidence>
<feature type="region of interest" description="Disordered" evidence="3">
    <location>
        <begin position="831"/>
        <end position="858"/>
    </location>
</feature>
<dbReference type="Proteomes" id="UP000007062">
    <property type="component" value="Chromosome 2R"/>
</dbReference>
<feature type="region of interest" description="Disordered" evidence="3">
    <location>
        <begin position="250"/>
        <end position="273"/>
    </location>
</feature>
<evidence type="ECO:0000313" key="6">
    <source>
        <dbReference type="EnsemblMetazoa" id="AGAP003312-PA"/>
    </source>
</evidence>
<dbReference type="EnsemblMetazoa" id="AGAP003312-RA">
    <property type="protein sequence ID" value="AGAP003312-PA"/>
    <property type="gene ID" value="AGAP003312"/>
</dbReference>
<evidence type="ECO:0000256" key="1">
    <source>
        <dbReference type="ARBA" id="ARBA00008590"/>
    </source>
</evidence>
<dbReference type="Pfam" id="PF10254">
    <property type="entry name" value="Pacs-1"/>
    <property type="match status" value="1"/>
</dbReference>
<dbReference type="InterPro" id="IPR019381">
    <property type="entry name" value="PACS1/2_C"/>
</dbReference>
<feature type="domain" description="Phosphofurin acidic cluster sorting protein 1/2 C-terminal" evidence="4">
    <location>
        <begin position="598"/>
        <end position="1030"/>
    </location>
</feature>
<reference evidence="6 7" key="1">
    <citation type="journal article" date="2002" name="Science">
        <title>The genome sequence of the malaria mosquito Anopheles gambiae.</title>
        <authorList>
            <person name="Holt R.A."/>
            <person name="Subramanian G.M."/>
            <person name="Halpern A."/>
            <person name="Sutton G.G."/>
            <person name="Charlab R."/>
            <person name="Nusskern D.R."/>
            <person name="Wincker P."/>
            <person name="Clark A.G."/>
            <person name="Ribeiro J.M."/>
            <person name="Wides R."/>
            <person name="Salzberg S.L."/>
            <person name="Loftus B."/>
            <person name="Yandell M."/>
            <person name="Majoros W.H."/>
            <person name="Rusch D.B."/>
            <person name="Lai Z."/>
            <person name="Kraft C.L."/>
            <person name="Abril J.F."/>
            <person name="Anthouard V."/>
            <person name="Arensburger P."/>
            <person name="Atkinson P.W."/>
            <person name="Baden H."/>
            <person name="de Berardinis V."/>
            <person name="Baldwin D."/>
            <person name="Benes V."/>
            <person name="Biedler J."/>
            <person name="Blass C."/>
            <person name="Bolanos R."/>
            <person name="Boscus D."/>
            <person name="Barnstead M."/>
            <person name="Cai S."/>
            <person name="Center A."/>
            <person name="Chaturverdi K."/>
            <person name="Christophides G.K."/>
            <person name="Chrystal M.A."/>
            <person name="Clamp M."/>
            <person name="Cravchik A."/>
            <person name="Curwen V."/>
            <person name="Dana A."/>
            <person name="Delcher A."/>
            <person name="Dew I."/>
            <person name="Evans C.A."/>
            <person name="Flanigan M."/>
            <person name="Grundschober-Freimoser A."/>
            <person name="Friedli L."/>
            <person name="Gu Z."/>
            <person name="Guan P."/>
            <person name="Guigo R."/>
            <person name="Hillenmeyer M.E."/>
            <person name="Hladun S.L."/>
            <person name="Hogan J.R."/>
            <person name="Hong Y.S."/>
            <person name="Hoover J."/>
            <person name="Jaillon O."/>
            <person name="Ke Z."/>
            <person name="Kodira C."/>
            <person name="Kokoza E."/>
            <person name="Koutsos A."/>
            <person name="Letunic I."/>
            <person name="Levitsky A."/>
            <person name="Liang Y."/>
            <person name="Lin J.J."/>
            <person name="Lobo N.F."/>
            <person name="Lopez J.R."/>
            <person name="Malek J.A."/>
            <person name="McIntosh T.C."/>
            <person name="Meister S."/>
            <person name="Miller J."/>
            <person name="Mobarry C."/>
            <person name="Mongin E."/>
            <person name="Murphy S.D."/>
            <person name="O'Brochta D.A."/>
            <person name="Pfannkoch C."/>
            <person name="Qi R."/>
            <person name="Regier M.A."/>
            <person name="Remington K."/>
            <person name="Shao H."/>
            <person name="Sharakhova M.V."/>
            <person name="Sitter C.D."/>
            <person name="Shetty J."/>
            <person name="Smith T.J."/>
            <person name="Strong R."/>
            <person name="Sun J."/>
            <person name="Thomasova D."/>
            <person name="Ton L.Q."/>
            <person name="Topalis P."/>
            <person name="Tu Z."/>
            <person name="Unger M.F."/>
            <person name="Walenz B."/>
            <person name="Wang A."/>
            <person name="Wang J."/>
            <person name="Wang M."/>
            <person name="Wang X."/>
            <person name="Woodford K.J."/>
            <person name="Wortman J.R."/>
            <person name="Wu M."/>
            <person name="Yao A."/>
            <person name="Zdobnov E.M."/>
            <person name="Zhang H."/>
            <person name="Zhao Q."/>
            <person name="Zhao S."/>
            <person name="Zhu S.C."/>
            <person name="Zhimulev I."/>
            <person name="Coluzzi M."/>
            <person name="della Torre A."/>
            <person name="Roth C.W."/>
            <person name="Louis C."/>
            <person name="Kalush F."/>
            <person name="Mural R.J."/>
            <person name="Myers E.W."/>
            <person name="Adams M.D."/>
            <person name="Smith H.O."/>
            <person name="Broder S."/>
            <person name="Gardner M.J."/>
            <person name="Fraser C.M."/>
            <person name="Birney E."/>
            <person name="Bork P."/>
            <person name="Brey P.T."/>
            <person name="Venter J.C."/>
            <person name="Weissenbach J."/>
            <person name="Kafatos F.C."/>
            <person name="Collins F.H."/>
            <person name="Hoffman S.L."/>
        </authorList>
    </citation>
    <scope>NUCLEOTIDE SEQUENCE [LARGE SCALE GENOMIC DNA]</scope>
    <source>
        <strain evidence="6 7">PEST</strain>
    </source>
</reference>
<dbReference type="Pfam" id="PF25332">
    <property type="entry name" value="C2_PACS_N"/>
    <property type="match status" value="2"/>
</dbReference>
<keyword evidence="7" id="KW-1185">Reference proteome</keyword>
<name>A0A1S4GI90_ANOGA</name>
<feature type="region of interest" description="Disordered" evidence="3">
    <location>
        <begin position="288"/>
        <end position="331"/>
    </location>
</feature>
<comment type="similarity">
    <text evidence="1">Belongs to the PACS family.</text>
</comment>
<sequence>MADKGTKFERMAMTKPVPMKLFAAWEVDRTPSNCIPRLCSLKITRLSLLTPLPADLTSLSLAVRMQSSKRTLRSHEIPVPQSLSAGYGSTGVIGTGSITGGAVGGGLTGGTGLAGGGGVGGGVGVGGGGGGAGQLNSPPLLETELDLHFSLQYPHFIKRDGNRLLILLQRRKKYKTRTILGYKTLAEGVIRMDAVLQKSMDMTVELNGSGKAGRAGLTIATLRATQVTSIPVDQDNKNNNSLLVTDRVNEYSDEDEEQEFSSGDENDEGLSGYAAKRNYAGKRDSYKKFESGEQDGEQEDGNMLPSNQADSDSDFDNMGKEKSRGKMSRQRNFKQRIISLLKRFKVPEELEGDVRERGPALRGKRDLDALFQELESLSCGEGDDSGQDMDSLSIGSTPKPSLRPFFEHSGKPVLTQQHSSIQLSSMQKGGGGVGGGVGNKDFMPEKKPNLEKRDSLAEKKSNSITIANNLINSMNGNSINNNQTSNYSNSQDRSGDWKNDSSGNEGGAGNTDPEALSSDPQNTGSPPKEKETAVEKKNRLFRTSSSTPNSAKKQKQVLSFQMDQHGQQQGQQHHTQQGKPSPLETCLSPTNVEPRKSLLEQLQRTFTTEESALPEVVTIVSPPEASTVSLTPRLASLISATFRPTFQPNNTAEVKAITQALMNKIQKYCNSTAKPPTTVKVVLVGGDWLQGAVLRHYVELLGIRPPDWVNHIRFYIVPLGSCAVARYIGIIDSSYLGMFGTESWQQICDRAANLESAQSKNESAEFINRIQRYLISGGPCTQVPIAEAMVNYRDEDSCQIFVPFVSDVRIGCLEGPQVSLDLDESFTYASQGSADRMLSSSPPQSGRTSPPASQTPSAIAQLQQKDLQQQQLLQQSSSSSSSQVQESLELQVDYWPLARPNFDPKEKLLGKGQDPSGKNSIKSTFRHLQVWRLPQAPSFGEFTNGLTLSFATKEKKQKIMRLGKKKEKDRDAEKEQCVEGVARLICSPKQSHPVPLRVYIDGTEWTGVKFFQLSSQWQTHIKNFPIALVGAPLAPAEMLT</sequence>
<dbReference type="GO" id="GO:0072659">
    <property type="term" value="P:protein localization to plasma membrane"/>
    <property type="evidence" value="ECO:0000318"/>
    <property type="project" value="GO_Central"/>
</dbReference>
<feature type="compositionally biased region" description="Acidic residues" evidence="3">
    <location>
        <begin position="251"/>
        <end position="268"/>
    </location>
</feature>
<feature type="compositionally biased region" description="Gly residues" evidence="3">
    <location>
        <begin position="428"/>
        <end position="438"/>
    </location>
</feature>
<dbReference type="AlphaFoldDB" id="A0A1S4GI90"/>
<accession>A0A1S4GI90</accession>
<feature type="region of interest" description="Disordered" evidence="3">
    <location>
        <begin position="416"/>
        <end position="458"/>
    </location>
</feature>
<evidence type="ECO:0000256" key="2">
    <source>
        <dbReference type="ARBA" id="ARBA00022553"/>
    </source>
</evidence>
<feature type="compositionally biased region" description="Basic and acidic residues" evidence="3">
    <location>
        <begin position="442"/>
        <end position="458"/>
    </location>
</feature>
<evidence type="ECO:0008006" key="8">
    <source>
        <dbReference type="Google" id="ProtNLM"/>
    </source>
</evidence>
<dbReference type="PANTHER" id="PTHR13280:SF17">
    <property type="entry name" value="KRUEPPEL TARGET AT 95D, ISOFORM A"/>
    <property type="match status" value="1"/>
</dbReference>
<dbReference type="EMBL" id="AAAB01008982">
    <property type="status" value="NOT_ANNOTATED_CDS"/>
    <property type="molecule type" value="Genomic_DNA"/>
</dbReference>
<feature type="compositionally biased region" description="Polar residues" evidence="3">
    <location>
        <begin position="541"/>
        <end position="562"/>
    </location>
</feature>
<dbReference type="FunCoup" id="A0A1S4GI90">
    <property type="interactions" value="1086"/>
</dbReference>